<reference evidence="6" key="2">
    <citation type="submission" date="2025-09" db="UniProtKB">
        <authorList>
            <consortium name="Ensembl"/>
        </authorList>
    </citation>
    <scope>IDENTIFICATION</scope>
</reference>
<dbReference type="InParanoid" id="A0A3Q3S0P8"/>
<evidence type="ECO:0000256" key="4">
    <source>
        <dbReference type="ARBA" id="ARBA00023186"/>
    </source>
</evidence>
<dbReference type="InterPro" id="IPR027410">
    <property type="entry name" value="TCP-1-like_intermed_sf"/>
</dbReference>
<evidence type="ECO:0000256" key="1">
    <source>
        <dbReference type="ARBA" id="ARBA00008020"/>
    </source>
</evidence>
<dbReference type="InterPro" id="IPR017998">
    <property type="entry name" value="Chaperone_TCP-1"/>
</dbReference>
<dbReference type="SUPFAM" id="SSF52029">
    <property type="entry name" value="GroEL apical domain-like"/>
    <property type="match status" value="1"/>
</dbReference>
<dbReference type="Ensembl" id="ENSMAMT00000015366.2">
    <property type="protein sequence ID" value="ENSMAMP00000014950.2"/>
    <property type="gene ID" value="ENSMAMG00000010131.2"/>
</dbReference>
<proteinExistence type="inferred from homology"/>
<keyword evidence="7" id="KW-1185">Reference proteome</keyword>
<keyword evidence="3 5" id="KW-0067">ATP-binding</keyword>
<dbReference type="Gene3D" id="3.50.7.10">
    <property type="entry name" value="GroEL"/>
    <property type="match status" value="1"/>
</dbReference>
<dbReference type="GO" id="GO:0005524">
    <property type="term" value="F:ATP binding"/>
    <property type="evidence" value="ECO:0007669"/>
    <property type="project" value="UniProtKB-KW"/>
</dbReference>
<dbReference type="Gene3D" id="3.30.260.10">
    <property type="entry name" value="TCP-1-like chaperonin intermediate domain"/>
    <property type="match status" value="1"/>
</dbReference>
<dbReference type="PANTHER" id="PTHR14667">
    <property type="entry name" value="BARDET-BIEDL SYNDROME 10 PROTEIN"/>
    <property type="match status" value="1"/>
</dbReference>
<protein>
    <submittedName>
        <fullName evidence="6">Bardet-Biedl syndrome 10</fullName>
    </submittedName>
</protein>
<dbReference type="GeneTree" id="ENSGT00390000002417"/>
<dbReference type="GO" id="GO:0140662">
    <property type="term" value="F:ATP-dependent protein folding chaperone"/>
    <property type="evidence" value="ECO:0007669"/>
    <property type="project" value="InterPro"/>
</dbReference>
<evidence type="ECO:0000313" key="7">
    <source>
        <dbReference type="Proteomes" id="UP000261640"/>
    </source>
</evidence>
<dbReference type="FunCoup" id="A0A3Q3S0P8">
    <property type="interactions" value="6"/>
</dbReference>
<dbReference type="InterPro" id="IPR027413">
    <property type="entry name" value="GROEL-like_equatorial_sf"/>
</dbReference>
<keyword evidence="2 5" id="KW-0547">Nucleotide-binding</keyword>
<dbReference type="GO" id="GO:0051131">
    <property type="term" value="P:chaperone-mediated protein complex assembly"/>
    <property type="evidence" value="ECO:0007669"/>
    <property type="project" value="InterPro"/>
</dbReference>
<sequence length="552" mass="60558">MGMMPVERLHLKHVLQTVCALEAVVLRSFGPEGGQVLFIRDTTEAMLSCSGTRILTALRLEHPVARMVVECVWKHSTATGDGSKTFILLLASLLRMIHTAACKEPNVSCTYNSREAAETAAARRLADKLLAFALEELDDLITMGVIPYGHSHTSNHSLQRLLVSFFQTRLGYTHCDFISNLICELLTYWRCKNNPPSLSLQFINDNFPALHTPVSGFPVTCSRLVEGQVIHRDFSTPCSHTDCEPVKAVVFTGCLQLLERVIAILQSLGISVLLSAAKQSAAVLALARQANICVVECISEDELSLFIQLSGATPVSDCLMIEPEHVATLTFCRPILLGAHRYENIVTPCSLVICGPGEGQTDQYACAFQDAIRMVLTTLEPVGMTATTASKEILQLHKTTSSTPPPLQQCLLESGYVIPAGGTFEFLLHHAMLQHGCESSVCDNTNMDIPAVTQLLAKALLSIPQKIYSHSPRHFLETQTRIFKENKQSMHCCTKADLSQVLILDFGLESVSCKYQLLLAVLQCVTSLLRVDTVLCTHSASQTKSHRLPDIS</sequence>
<dbReference type="InterPro" id="IPR002423">
    <property type="entry name" value="Cpn60/GroEL/TCP-1"/>
</dbReference>
<evidence type="ECO:0000256" key="3">
    <source>
        <dbReference type="ARBA" id="ARBA00022840"/>
    </source>
</evidence>
<dbReference type="PANTHER" id="PTHR14667:SF2">
    <property type="entry name" value="BARDET-BIEDL SYNDROME 10 PROTEIN"/>
    <property type="match status" value="1"/>
</dbReference>
<dbReference type="InterPro" id="IPR027409">
    <property type="entry name" value="GroEL-like_apical_dom_sf"/>
</dbReference>
<reference evidence="6" key="1">
    <citation type="submission" date="2025-08" db="UniProtKB">
        <authorList>
            <consortium name="Ensembl"/>
        </authorList>
    </citation>
    <scope>IDENTIFICATION</scope>
</reference>
<dbReference type="InterPro" id="IPR042619">
    <property type="entry name" value="BBS10"/>
</dbReference>
<accession>A0A3Q3S0P8</accession>
<dbReference type="SUPFAM" id="SSF48592">
    <property type="entry name" value="GroEL equatorial domain-like"/>
    <property type="match status" value="1"/>
</dbReference>
<dbReference type="PRINTS" id="PR00304">
    <property type="entry name" value="TCOMPLEXTCP1"/>
</dbReference>
<dbReference type="Pfam" id="PF00118">
    <property type="entry name" value="Cpn60_TCP1"/>
    <property type="match status" value="1"/>
</dbReference>
<keyword evidence="4 5" id="KW-0143">Chaperone</keyword>
<evidence type="ECO:0000313" key="6">
    <source>
        <dbReference type="Ensembl" id="ENSMAMP00000014950.2"/>
    </source>
</evidence>
<dbReference type="Proteomes" id="UP000261640">
    <property type="component" value="Unplaced"/>
</dbReference>
<dbReference type="Gene3D" id="1.10.560.10">
    <property type="entry name" value="GroEL-like equatorial domain"/>
    <property type="match status" value="1"/>
</dbReference>
<evidence type="ECO:0000256" key="5">
    <source>
        <dbReference type="RuleBase" id="RU004187"/>
    </source>
</evidence>
<organism evidence="6 7">
    <name type="scientific">Mastacembelus armatus</name>
    <name type="common">zig-zag eel</name>
    <dbReference type="NCBI Taxonomy" id="205130"/>
    <lineage>
        <taxon>Eukaryota</taxon>
        <taxon>Metazoa</taxon>
        <taxon>Chordata</taxon>
        <taxon>Craniata</taxon>
        <taxon>Vertebrata</taxon>
        <taxon>Euteleostomi</taxon>
        <taxon>Actinopterygii</taxon>
        <taxon>Neopterygii</taxon>
        <taxon>Teleostei</taxon>
        <taxon>Neoteleostei</taxon>
        <taxon>Acanthomorphata</taxon>
        <taxon>Anabantaria</taxon>
        <taxon>Synbranchiformes</taxon>
        <taxon>Mastacembelidae</taxon>
        <taxon>Mastacembelus</taxon>
    </lineage>
</organism>
<dbReference type="AlphaFoldDB" id="A0A3Q3S0P8"/>
<comment type="similarity">
    <text evidence="1 5">Belongs to the TCP-1 chaperonin family.</text>
</comment>
<evidence type="ECO:0000256" key="2">
    <source>
        <dbReference type="ARBA" id="ARBA00022741"/>
    </source>
</evidence>
<name>A0A3Q3S0P8_9TELE</name>